<evidence type="ECO:0000256" key="1">
    <source>
        <dbReference type="SAM" id="MobiDB-lite"/>
    </source>
</evidence>
<keyword evidence="3" id="KW-1185">Reference proteome</keyword>
<dbReference type="OrthoDB" id="2174740at2759"/>
<reference evidence="2 3" key="1">
    <citation type="submission" date="2016-08" db="EMBL/GenBank/DDBJ databases">
        <title>Genomes of anaerobic fungi encode conserved fungal cellulosomes for biomass hydrolysis.</title>
        <authorList>
            <consortium name="DOE Joint Genome Institute"/>
            <person name="Haitjema C.H."/>
            <person name="Gilmore S.P."/>
            <person name="Henske J.K."/>
            <person name="Solomon K.V."/>
            <person name="De Groot R."/>
            <person name="Kuo A."/>
            <person name="Mondo S.J."/>
            <person name="Salamov A.A."/>
            <person name="Labutti K."/>
            <person name="Zhao Z."/>
            <person name="Chiniquy J."/>
            <person name="Barry K."/>
            <person name="Brewer H.M."/>
            <person name="Purvine S.O."/>
            <person name="Wright A.T."/>
            <person name="Boxma B."/>
            <person name="Van Alen T."/>
            <person name="Hackstein J.H."/>
            <person name="Baker S.E."/>
            <person name="Grigoriev I.V."/>
            <person name="O'Malley M.A."/>
        </authorList>
    </citation>
    <scope>NUCLEOTIDE SEQUENCE [LARGE SCALE GENOMIC DNA]</scope>
    <source>
        <strain evidence="3">finn</strain>
    </source>
</reference>
<accession>A0A1Y1VFH1</accession>
<proteinExistence type="predicted"/>
<comment type="caution">
    <text evidence="2">The sequence shown here is derived from an EMBL/GenBank/DDBJ whole genome shotgun (WGS) entry which is preliminary data.</text>
</comment>
<dbReference type="EMBL" id="MCFH01000011">
    <property type="protein sequence ID" value="ORX54320.1"/>
    <property type="molecule type" value="Genomic_DNA"/>
</dbReference>
<dbReference type="AlphaFoldDB" id="A0A1Y1VFH1"/>
<protein>
    <submittedName>
        <fullName evidence="2">Uncharacterized protein</fullName>
    </submittedName>
</protein>
<evidence type="ECO:0000313" key="3">
    <source>
        <dbReference type="Proteomes" id="UP000193719"/>
    </source>
</evidence>
<feature type="non-terminal residue" evidence="2">
    <location>
        <position position="1"/>
    </location>
</feature>
<reference evidence="2 3" key="2">
    <citation type="submission" date="2016-08" db="EMBL/GenBank/DDBJ databases">
        <title>Pervasive Adenine N6-methylation of Active Genes in Fungi.</title>
        <authorList>
            <consortium name="DOE Joint Genome Institute"/>
            <person name="Mondo S.J."/>
            <person name="Dannebaum R.O."/>
            <person name="Kuo R.C."/>
            <person name="Labutti K."/>
            <person name="Haridas S."/>
            <person name="Kuo A."/>
            <person name="Salamov A."/>
            <person name="Ahrendt S.R."/>
            <person name="Lipzen A."/>
            <person name="Sullivan W."/>
            <person name="Andreopoulos W.B."/>
            <person name="Clum A."/>
            <person name="Lindquist E."/>
            <person name="Daum C."/>
            <person name="Ramamoorthy G.K."/>
            <person name="Gryganskyi A."/>
            <person name="Culley D."/>
            <person name="Magnuson J.K."/>
            <person name="James T.Y."/>
            <person name="O'Malley M.A."/>
            <person name="Stajich J.E."/>
            <person name="Spatafora J.W."/>
            <person name="Visel A."/>
            <person name="Grigoriev I.V."/>
        </authorList>
    </citation>
    <scope>NUCLEOTIDE SEQUENCE [LARGE SCALE GENOMIC DNA]</scope>
    <source>
        <strain evidence="3">finn</strain>
    </source>
</reference>
<gene>
    <name evidence="2" type="ORF">BCR36DRAFT_441226</name>
</gene>
<feature type="region of interest" description="Disordered" evidence="1">
    <location>
        <begin position="300"/>
        <end position="319"/>
    </location>
</feature>
<feature type="region of interest" description="Disordered" evidence="1">
    <location>
        <begin position="149"/>
        <end position="203"/>
    </location>
</feature>
<dbReference type="Proteomes" id="UP000193719">
    <property type="component" value="Unassembled WGS sequence"/>
</dbReference>
<evidence type="ECO:0000313" key="2">
    <source>
        <dbReference type="EMBL" id="ORX54320.1"/>
    </source>
</evidence>
<name>A0A1Y1VFH1_9FUNG</name>
<feature type="compositionally biased region" description="Polar residues" evidence="1">
    <location>
        <begin position="309"/>
        <end position="319"/>
    </location>
</feature>
<organism evidence="2 3">
    <name type="scientific">Piromyces finnis</name>
    <dbReference type="NCBI Taxonomy" id="1754191"/>
    <lineage>
        <taxon>Eukaryota</taxon>
        <taxon>Fungi</taxon>
        <taxon>Fungi incertae sedis</taxon>
        <taxon>Chytridiomycota</taxon>
        <taxon>Chytridiomycota incertae sedis</taxon>
        <taxon>Neocallimastigomycetes</taxon>
        <taxon>Neocallimastigales</taxon>
        <taxon>Neocallimastigaceae</taxon>
        <taxon>Piromyces</taxon>
    </lineage>
</organism>
<sequence>CALAQVRCFNKWKNSNCIISYLVNYIPKFRKYTWCKSSRTLDKKLKKHGDVKAVKNFYWKDLKGNSIKAQYYNDNKFIETKDFIKLCYEYPEFAYGFYWLLKARSGYKLDARVAKAAKFVDPVCPNYCPCCKCGVQSIKHWLLDYSNNSNSNNNNSNNNNSSNGNNNNSNNNNSSNRNNNISNDSNSEDNNSNLDSNLVNDSNSSNNPVNINVYDYSSVCSKIFKFLLGGRSFNNIRGVKERREWKELCKRQIQSGTNEGTPFLTVTAELLTKIMPFAIGQQWSMFKRFEATSKSVNAEETVRQARRASATNGDHNFVP</sequence>